<gene>
    <name evidence="15" type="ORF">CISIN_1g020171mg</name>
</gene>
<comment type="similarity">
    <text evidence="11">Belongs to the RING-type zinc finger family. LOG2 subfamily.</text>
</comment>
<dbReference type="GO" id="GO:0061630">
    <property type="term" value="F:ubiquitin protein ligase activity"/>
    <property type="evidence" value="ECO:0007669"/>
    <property type="project" value="UniProtKB-EC"/>
</dbReference>
<dbReference type="EMBL" id="KK784886">
    <property type="protein sequence ID" value="KDO73238.1"/>
    <property type="molecule type" value="Genomic_DNA"/>
</dbReference>
<name>A0A067G0Y2_CITSI</name>
<evidence type="ECO:0000256" key="9">
    <source>
        <dbReference type="ARBA" id="ARBA00022833"/>
    </source>
</evidence>
<dbReference type="EC" id="2.3.2.27" evidence="3"/>
<dbReference type="PANTHER" id="PTHR22996:SF7">
    <property type="entry name" value="RING-TYPE E3 UBIQUITIN TRANSFERASE"/>
    <property type="match status" value="1"/>
</dbReference>
<dbReference type="GO" id="GO:0008270">
    <property type="term" value="F:zinc ion binding"/>
    <property type="evidence" value="ECO:0007669"/>
    <property type="project" value="UniProtKB-KW"/>
</dbReference>
<feature type="compositionally biased region" description="Basic residues" evidence="13">
    <location>
        <begin position="1"/>
        <end position="12"/>
    </location>
</feature>
<keyword evidence="5" id="KW-0519">Myristate</keyword>
<evidence type="ECO:0000256" key="13">
    <source>
        <dbReference type="SAM" id="MobiDB-lite"/>
    </source>
</evidence>
<evidence type="ECO:0000256" key="11">
    <source>
        <dbReference type="ARBA" id="ARBA00025721"/>
    </source>
</evidence>
<sequence>MGNSGSHRRHHSNIPPPTPPPTTRQTQSQYVFAAATPYPSQYPNQYYPLYPGYYPPPVPVHGAYGYHHMPSGHYPAHPPPPPPPPQYMEHQKAVTIRNDVNVKKETLRVEPDEENPGQFLVAFTFDAAAPGSITVAFFGKEDVDCTLIATKEELLKPVTITFQQGLGQKFRQPCGTGIDLSMFDEIALTKQILWVNRVRYELQEIYGIGSTVAGDETDSGKECVICLSEPRDTTVLPCRHMCMCSECAKVLQFQTNRCPICRQPVERLLEIKVNNAADD</sequence>
<evidence type="ECO:0000256" key="12">
    <source>
        <dbReference type="PROSITE-ProRule" id="PRU00175"/>
    </source>
</evidence>
<keyword evidence="4" id="KW-0808">Transferase</keyword>
<keyword evidence="9" id="KW-0862">Zinc</keyword>
<evidence type="ECO:0000256" key="1">
    <source>
        <dbReference type="ARBA" id="ARBA00000900"/>
    </source>
</evidence>
<dbReference type="InterPro" id="IPR045194">
    <property type="entry name" value="MGRN1/RNF157-like"/>
</dbReference>
<proteinExistence type="inferred from homology"/>
<feature type="domain" description="RING-type" evidence="14">
    <location>
        <begin position="223"/>
        <end position="262"/>
    </location>
</feature>
<dbReference type="InterPro" id="IPR013083">
    <property type="entry name" value="Znf_RING/FYVE/PHD"/>
</dbReference>
<comment type="pathway">
    <text evidence="2">Protein modification; protein ubiquitination.</text>
</comment>
<evidence type="ECO:0000256" key="10">
    <source>
        <dbReference type="ARBA" id="ARBA00023288"/>
    </source>
</evidence>
<evidence type="ECO:0000313" key="16">
    <source>
        <dbReference type="Proteomes" id="UP000027120"/>
    </source>
</evidence>
<dbReference type="InterPro" id="IPR045195">
    <property type="entry name" value="LOG2-like_mRING_C3HC5"/>
</dbReference>
<dbReference type="Gene3D" id="3.30.40.10">
    <property type="entry name" value="Zinc/RING finger domain, C3HC4 (zinc finger)"/>
    <property type="match status" value="1"/>
</dbReference>
<evidence type="ECO:0000256" key="2">
    <source>
        <dbReference type="ARBA" id="ARBA00004906"/>
    </source>
</evidence>
<keyword evidence="8" id="KW-0833">Ubl conjugation pathway</keyword>
<organism evidence="15 16">
    <name type="scientific">Citrus sinensis</name>
    <name type="common">Sweet orange</name>
    <name type="synonym">Citrus aurantium var. sinensis</name>
    <dbReference type="NCBI Taxonomy" id="2711"/>
    <lineage>
        <taxon>Eukaryota</taxon>
        <taxon>Viridiplantae</taxon>
        <taxon>Streptophyta</taxon>
        <taxon>Embryophyta</taxon>
        <taxon>Tracheophyta</taxon>
        <taxon>Spermatophyta</taxon>
        <taxon>Magnoliopsida</taxon>
        <taxon>eudicotyledons</taxon>
        <taxon>Gunneridae</taxon>
        <taxon>Pentapetalae</taxon>
        <taxon>rosids</taxon>
        <taxon>malvids</taxon>
        <taxon>Sapindales</taxon>
        <taxon>Rutaceae</taxon>
        <taxon>Aurantioideae</taxon>
        <taxon>Citrus</taxon>
    </lineage>
</organism>
<dbReference type="FunFam" id="3.30.40.10:FF:000115">
    <property type="entry name" value="probable E3 ubiquitin-protein ligase LOG2"/>
    <property type="match status" value="1"/>
</dbReference>
<evidence type="ECO:0000256" key="6">
    <source>
        <dbReference type="ARBA" id="ARBA00022723"/>
    </source>
</evidence>
<comment type="catalytic activity">
    <reaction evidence="1">
        <text>S-ubiquitinyl-[E2 ubiquitin-conjugating enzyme]-L-cysteine + [acceptor protein]-L-lysine = [E2 ubiquitin-conjugating enzyme]-L-cysteine + N(6)-ubiquitinyl-[acceptor protein]-L-lysine.</text>
        <dbReference type="EC" id="2.3.2.27"/>
    </reaction>
</comment>
<protein>
    <recommendedName>
        <fullName evidence="3">RING-type E3 ubiquitin transferase</fullName>
        <ecNumber evidence="3">2.3.2.27</ecNumber>
    </recommendedName>
</protein>
<evidence type="ECO:0000256" key="7">
    <source>
        <dbReference type="ARBA" id="ARBA00022771"/>
    </source>
</evidence>
<dbReference type="Pfam" id="PF26192">
    <property type="entry name" value="RNF157-like_N"/>
    <property type="match status" value="1"/>
</dbReference>
<evidence type="ECO:0000256" key="5">
    <source>
        <dbReference type="ARBA" id="ARBA00022707"/>
    </source>
</evidence>
<feature type="region of interest" description="Disordered" evidence="13">
    <location>
        <begin position="1"/>
        <end position="26"/>
    </location>
</feature>
<evidence type="ECO:0000256" key="8">
    <source>
        <dbReference type="ARBA" id="ARBA00022786"/>
    </source>
</evidence>
<keyword evidence="16" id="KW-1185">Reference proteome</keyword>
<accession>A0A067G0Y2</accession>
<dbReference type="PROSITE" id="PS50089">
    <property type="entry name" value="ZF_RING_2"/>
    <property type="match status" value="1"/>
</dbReference>
<keyword evidence="6" id="KW-0479">Metal-binding</keyword>
<dbReference type="InterPro" id="IPR058981">
    <property type="entry name" value="MGRN1/RNF157-like_N"/>
</dbReference>
<evidence type="ECO:0000256" key="4">
    <source>
        <dbReference type="ARBA" id="ARBA00022679"/>
    </source>
</evidence>
<dbReference type="CDD" id="cd16789">
    <property type="entry name" value="mRING-HC-C3HC5_MGRN1-like"/>
    <property type="match status" value="1"/>
</dbReference>
<reference evidence="15 16" key="1">
    <citation type="submission" date="2014-04" db="EMBL/GenBank/DDBJ databases">
        <authorList>
            <consortium name="International Citrus Genome Consortium"/>
            <person name="Gmitter F."/>
            <person name="Chen C."/>
            <person name="Farmerie W."/>
            <person name="Harkins T."/>
            <person name="Desany B."/>
            <person name="Mohiuddin M."/>
            <person name="Kodira C."/>
            <person name="Borodovsky M."/>
            <person name="Lomsadze A."/>
            <person name="Burns P."/>
            <person name="Jenkins J."/>
            <person name="Prochnik S."/>
            <person name="Shu S."/>
            <person name="Chapman J."/>
            <person name="Pitluck S."/>
            <person name="Schmutz J."/>
            <person name="Rokhsar D."/>
        </authorList>
    </citation>
    <scope>NUCLEOTIDE SEQUENCE</scope>
</reference>
<evidence type="ECO:0000256" key="3">
    <source>
        <dbReference type="ARBA" id="ARBA00012483"/>
    </source>
</evidence>
<evidence type="ECO:0000313" key="15">
    <source>
        <dbReference type="EMBL" id="KDO73238.1"/>
    </source>
</evidence>
<dbReference type="AlphaFoldDB" id="A0A067G0Y2"/>
<evidence type="ECO:0000259" key="14">
    <source>
        <dbReference type="PROSITE" id="PS50089"/>
    </source>
</evidence>
<dbReference type="Pfam" id="PF13920">
    <property type="entry name" value="zf-C3HC4_3"/>
    <property type="match status" value="1"/>
</dbReference>
<keyword evidence="7 12" id="KW-0863">Zinc-finger</keyword>
<keyword evidence="10" id="KW-0449">Lipoprotein</keyword>
<dbReference type="SUPFAM" id="SSF57850">
    <property type="entry name" value="RING/U-box"/>
    <property type="match status" value="1"/>
</dbReference>
<dbReference type="Proteomes" id="UP000027120">
    <property type="component" value="Unassembled WGS sequence"/>
</dbReference>
<dbReference type="SMART" id="SM00184">
    <property type="entry name" value="RING"/>
    <property type="match status" value="1"/>
</dbReference>
<dbReference type="PANTHER" id="PTHR22996">
    <property type="entry name" value="MAHOGUNIN"/>
    <property type="match status" value="1"/>
</dbReference>
<dbReference type="InterPro" id="IPR001841">
    <property type="entry name" value="Znf_RING"/>
</dbReference>